<dbReference type="Pfam" id="PF00856">
    <property type="entry name" value="SET"/>
    <property type="match status" value="1"/>
</dbReference>
<name>A0A9W9TZ57_9EURO</name>
<reference evidence="2" key="2">
    <citation type="journal article" date="2023" name="IMA Fungus">
        <title>Comparative genomic study of the Penicillium genus elucidates a diverse pangenome and 15 lateral gene transfer events.</title>
        <authorList>
            <person name="Petersen C."/>
            <person name="Sorensen T."/>
            <person name="Nielsen M.R."/>
            <person name="Sondergaard T.E."/>
            <person name="Sorensen J.L."/>
            <person name="Fitzpatrick D.A."/>
            <person name="Frisvad J.C."/>
            <person name="Nielsen K.L."/>
        </authorList>
    </citation>
    <scope>NUCLEOTIDE SEQUENCE</scope>
    <source>
        <strain evidence="2">IBT 21472</strain>
    </source>
</reference>
<proteinExistence type="predicted"/>
<dbReference type="OrthoDB" id="341421at2759"/>
<dbReference type="PANTHER" id="PTHR13271">
    <property type="entry name" value="UNCHARACTERIZED PUTATIVE METHYLTRANSFERASE"/>
    <property type="match status" value="1"/>
</dbReference>
<protein>
    <recommendedName>
        <fullName evidence="1">SET domain-containing protein</fullName>
    </recommendedName>
</protein>
<dbReference type="EMBL" id="JAPZBO010000010">
    <property type="protein sequence ID" value="KAJ5299436.1"/>
    <property type="molecule type" value="Genomic_DNA"/>
</dbReference>
<dbReference type="SUPFAM" id="SSF82199">
    <property type="entry name" value="SET domain"/>
    <property type="match status" value="1"/>
</dbReference>
<evidence type="ECO:0000259" key="1">
    <source>
        <dbReference type="PROSITE" id="PS50280"/>
    </source>
</evidence>
<dbReference type="Proteomes" id="UP001147746">
    <property type="component" value="Unassembled WGS sequence"/>
</dbReference>
<dbReference type="InterPro" id="IPR001214">
    <property type="entry name" value="SET_dom"/>
</dbReference>
<accession>A0A9W9TZ57</accession>
<evidence type="ECO:0000313" key="2">
    <source>
        <dbReference type="EMBL" id="KAJ5299436.1"/>
    </source>
</evidence>
<comment type="caution">
    <text evidence="2">The sequence shown here is derived from an EMBL/GenBank/DDBJ whole genome shotgun (WGS) entry which is preliminary data.</text>
</comment>
<feature type="domain" description="SET" evidence="1">
    <location>
        <begin position="27"/>
        <end position="271"/>
    </location>
</feature>
<dbReference type="PROSITE" id="PS50280">
    <property type="entry name" value="SET"/>
    <property type="match status" value="1"/>
</dbReference>
<dbReference type="SMART" id="SM00317">
    <property type="entry name" value="SET"/>
    <property type="match status" value="1"/>
</dbReference>
<dbReference type="GO" id="GO:0016279">
    <property type="term" value="F:protein-lysine N-methyltransferase activity"/>
    <property type="evidence" value="ECO:0007669"/>
    <property type="project" value="UniProtKB-ARBA"/>
</dbReference>
<dbReference type="PANTHER" id="PTHR13271:SF137">
    <property type="entry name" value="SET DOMAIN-CONTAINING PROTEIN"/>
    <property type="match status" value="1"/>
</dbReference>
<gene>
    <name evidence="2" type="ORF">N7476_010993</name>
</gene>
<keyword evidence="3" id="KW-1185">Reference proteome</keyword>
<dbReference type="InterPro" id="IPR046341">
    <property type="entry name" value="SET_dom_sf"/>
</dbReference>
<dbReference type="InterPro" id="IPR050600">
    <property type="entry name" value="SETD3_SETD6_MTase"/>
</dbReference>
<reference evidence="2" key="1">
    <citation type="submission" date="2022-12" db="EMBL/GenBank/DDBJ databases">
        <authorList>
            <person name="Petersen C."/>
        </authorList>
    </citation>
    <scope>NUCLEOTIDE SEQUENCE</scope>
    <source>
        <strain evidence="2">IBT 21472</strain>
    </source>
</reference>
<dbReference type="AlphaFoldDB" id="A0A9W9TZ57"/>
<evidence type="ECO:0000313" key="3">
    <source>
        <dbReference type="Proteomes" id="UP001147746"/>
    </source>
</evidence>
<sequence>MSTPTWWPGEDHAAFTEWALAQGVIANGVTPARFPGRGLGMIATRAIKSGEPVVQVPTSAIMTIETLPDSFRAQFLEGTPVQAIMAAYLTHGSEEELSKYALWRKAWPSRQDFEDSLPMLWPTALGGLVWPDTPAGSGAQANVLPPCISGRWNSIQKDHSPKKYDTEHQNLLAGQEQRLGKAWADVKAVLPETDWRDFSYHWLILNTRSFYWVGPDQEPPEDRNDAMALLPFADYFNHSDVECDVKFDADEYTLCATEDYEEGDEVYMSYGSHPNDFLLAEYGFFLEQNESDCVYLDDIIFRDITSADKREELALNQYYGNYQVTWQGVCYRTEVAACLKYMKEEDWRNHVLEGSTEGVDENLSENIIKGWLQTYCTEADAAVNALRAAMESDAVVQANHQKAETLLRRWAQIKGVCESASMAIDL</sequence>
<organism evidence="2 3">
    <name type="scientific">Penicillium atrosanguineum</name>
    <dbReference type="NCBI Taxonomy" id="1132637"/>
    <lineage>
        <taxon>Eukaryota</taxon>
        <taxon>Fungi</taxon>
        <taxon>Dikarya</taxon>
        <taxon>Ascomycota</taxon>
        <taxon>Pezizomycotina</taxon>
        <taxon>Eurotiomycetes</taxon>
        <taxon>Eurotiomycetidae</taxon>
        <taxon>Eurotiales</taxon>
        <taxon>Aspergillaceae</taxon>
        <taxon>Penicillium</taxon>
    </lineage>
</organism>
<dbReference type="Gene3D" id="3.90.1410.10">
    <property type="entry name" value="set domain protein methyltransferase, domain 1"/>
    <property type="match status" value="1"/>
</dbReference>